<dbReference type="Proteomes" id="UP000276133">
    <property type="component" value="Unassembled WGS sequence"/>
</dbReference>
<name>A0A3M7QLX8_BRAPC</name>
<evidence type="ECO:0000313" key="3">
    <source>
        <dbReference type="Proteomes" id="UP000276133"/>
    </source>
</evidence>
<protein>
    <submittedName>
        <fullName evidence="2">Mate recognition motif repeat</fullName>
    </submittedName>
</protein>
<proteinExistence type="predicted"/>
<accession>A0A3M7QLX8</accession>
<dbReference type="OrthoDB" id="10396648at2759"/>
<reference evidence="2 3" key="1">
    <citation type="journal article" date="2018" name="Sci. Rep.">
        <title>Genomic signatures of local adaptation to the degree of environmental predictability in rotifers.</title>
        <authorList>
            <person name="Franch-Gras L."/>
            <person name="Hahn C."/>
            <person name="Garcia-Roger E.M."/>
            <person name="Carmona M.J."/>
            <person name="Serra M."/>
            <person name="Gomez A."/>
        </authorList>
    </citation>
    <scope>NUCLEOTIDE SEQUENCE [LARGE SCALE GENOMIC DNA]</scope>
    <source>
        <strain evidence="2">HYR1</strain>
    </source>
</reference>
<dbReference type="EMBL" id="REGN01005727">
    <property type="protein sequence ID" value="RNA12279.1"/>
    <property type="molecule type" value="Genomic_DNA"/>
</dbReference>
<feature type="signal peptide" evidence="1">
    <location>
        <begin position="1"/>
        <end position="21"/>
    </location>
</feature>
<feature type="chain" id="PRO_5018171673" evidence="1">
    <location>
        <begin position="22"/>
        <end position="266"/>
    </location>
</feature>
<evidence type="ECO:0000256" key="1">
    <source>
        <dbReference type="SAM" id="SignalP"/>
    </source>
</evidence>
<gene>
    <name evidence="2" type="ORF">BpHYR1_038611</name>
</gene>
<evidence type="ECO:0000313" key="2">
    <source>
        <dbReference type="EMBL" id="RNA12279.1"/>
    </source>
</evidence>
<keyword evidence="1" id="KW-0732">Signal</keyword>
<organism evidence="2 3">
    <name type="scientific">Brachionus plicatilis</name>
    <name type="common">Marine rotifer</name>
    <name type="synonym">Brachionus muelleri</name>
    <dbReference type="NCBI Taxonomy" id="10195"/>
    <lineage>
        <taxon>Eukaryota</taxon>
        <taxon>Metazoa</taxon>
        <taxon>Spiralia</taxon>
        <taxon>Gnathifera</taxon>
        <taxon>Rotifera</taxon>
        <taxon>Eurotatoria</taxon>
        <taxon>Monogononta</taxon>
        <taxon>Pseudotrocha</taxon>
        <taxon>Ploima</taxon>
        <taxon>Brachionidae</taxon>
        <taxon>Brachionus</taxon>
    </lineage>
</organism>
<dbReference type="AlphaFoldDB" id="A0A3M7QLX8"/>
<keyword evidence="3" id="KW-1185">Reference proteome</keyword>
<comment type="caution">
    <text evidence="2">The sequence shown here is derived from an EMBL/GenBank/DDBJ whole genome shotgun (WGS) entry which is preliminary data.</text>
</comment>
<sequence length="266" mass="30125">MSYFNFLLILGLAGSISCSQSTGPYFTVIQNLQQEIQTNVIQQIIDQFINFLHQTLSISRFQFSHLIEQVQSFLPQMGEALLYQIRNLIASYLISITFNDSNNRINEEVDHLLDTFQQQIHNFLINSMNFLFPNAESRDFMAIFQSFGINIDQILESLKPKIIDFISQITSSFDIISGRNNLLDYIISTFGLGGVWTTIQSLGSQVVIQFTNISAQLLFAGQQIWSLAQDVFNKLKEDLLNHAEDSVVIVADAIAQLNQILSISGR</sequence>